<evidence type="ECO:0000313" key="3">
    <source>
        <dbReference type="Proteomes" id="UP000319523"/>
    </source>
</evidence>
<keyword evidence="3" id="KW-1185">Reference proteome</keyword>
<feature type="compositionally biased region" description="Basic and acidic residues" evidence="1">
    <location>
        <begin position="37"/>
        <end position="49"/>
    </location>
</feature>
<proteinExistence type="predicted"/>
<feature type="region of interest" description="Disordered" evidence="1">
    <location>
        <begin position="26"/>
        <end position="57"/>
    </location>
</feature>
<dbReference type="EMBL" id="VHQI01000006">
    <property type="protein sequence ID" value="TPW41905.1"/>
    <property type="molecule type" value="Genomic_DNA"/>
</dbReference>
<dbReference type="Proteomes" id="UP000319523">
    <property type="component" value="Unassembled WGS sequence"/>
</dbReference>
<evidence type="ECO:0008006" key="4">
    <source>
        <dbReference type="Google" id="ProtNLM"/>
    </source>
</evidence>
<name>A0A506V896_9GAMM</name>
<dbReference type="RefSeq" id="WP_141176250.1">
    <property type="nucleotide sequence ID" value="NZ_JBHUFX010000002.1"/>
</dbReference>
<dbReference type="PROSITE" id="PS51257">
    <property type="entry name" value="PROKAR_LIPOPROTEIN"/>
    <property type="match status" value="1"/>
</dbReference>
<sequence>MKNIAVICLLLLAGCSSERGWELGDSYPTDKNATPRLHGDERSNAERYNDCVSSARNKTSKSTRVRCYDRAQRPDPDYIGVSFPMHF</sequence>
<organism evidence="2 3">
    <name type="scientific">Mixta tenebrionis</name>
    <dbReference type="NCBI Taxonomy" id="2562439"/>
    <lineage>
        <taxon>Bacteria</taxon>
        <taxon>Pseudomonadati</taxon>
        <taxon>Pseudomonadota</taxon>
        <taxon>Gammaproteobacteria</taxon>
        <taxon>Enterobacterales</taxon>
        <taxon>Erwiniaceae</taxon>
        <taxon>Mixta</taxon>
    </lineage>
</organism>
<dbReference type="AlphaFoldDB" id="A0A506V896"/>
<gene>
    <name evidence="2" type="ORF">FKM52_11115</name>
</gene>
<comment type="caution">
    <text evidence="2">The sequence shown here is derived from an EMBL/GenBank/DDBJ whole genome shotgun (WGS) entry which is preliminary data.</text>
</comment>
<protein>
    <recommendedName>
        <fullName evidence="4">Lipoprotein</fullName>
    </recommendedName>
</protein>
<evidence type="ECO:0000256" key="1">
    <source>
        <dbReference type="SAM" id="MobiDB-lite"/>
    </source>
</evidence>
<evidence type="ECO:0000313" key="2">
    <source>
        <dbReference type="EMBL" id="TPW41905.1"/>
    </source>
</evidence>
<accession>A0A506V896</accession>
<reference evidence="2 3" key="1">
    <citation type="submission" date="2019-06" db="EMBL/GenBank/DDBJ databases">
        <authorList>
            <person name="Yang Y."/>
        </authorList>
    </citation>
    <scope>NUCLEOTIDE SEQUENCE [LARGE SCALE GENOMIC DNA]</scope>
    <source>
        <strain evidence="2 3">BIT-26</strain>
    </source>
</reference>